<dbReference type="PANTHER" id="PTHR41775">
    <property type="entry name" value="SECRETED PROTEIN-RELATED"/>
    <property type="match status" value="1"/>
</dbReference>
<feature type="signal peptide" evidence="2">
    <location>
        <begin position="1"/>
        <end position="24"/>
    </location>
</feature>
<dbReference type="InterPro" id="IPR008757">
    <property type="entry name" value="Peptidase_M6-like_domain"/>
</dbReference>
<feature type="domain" description="Peptidase M6-like" evidence="3">
    <location>
        <begin position="180"/>
        <end position="368"/>
    </location>
</feature>
<evidence type="ECO:0000313" key="5">
    <source>
        <dbReference type="Proteomes" id="UP000651085"/>
    </source>
</evidence>
<reference evidence="4" key="1">
    <citation type="submission" date="2020-08" db="EMBL/GenBank/DDBJ databases">
        <title>Genome public.</title>
        <authorList>
            <person name="Liu C."/>
            <person name="Sun Q."/>
        </authorList>
    </citation>
    <scope>NUCLEOTIDE SEQUENCE</scope>
    <source>
        <strain evidence="4">N12</strain>
    </source>
</reference>
<name>A0A926F724_9BACT</name>
<keyword evidence="2" id="KW-0732">Signal</keyword>
<dbReference type="GO" id="GO:0006508">
    <property type="term" value="P:proteolysis"/>
    <property type="evidence" value="ECO:0007669"/>
    <property type="project" value="InterPro"/>
</dbReference>
<organism evidence="4 5">
    <name type="scientific">Jilunia laotingensis</name>
    <dbReference type="NCBI Taxonomy" id="2763675"/>
    <lineage>
        <taxon>Bacteria</taxon>
        <taxon>Pseudomonadati</taxon>
        <taxon>Bacteroidota</taxon>
        <taxon>Bacteroidia</taxon>
        <taxon>Bacteroidales</taxon>
        <taxon>Bacteroidaceae</taxon>
        <taxon>Jilunia</taxon>
    </lineage>
</organism>
<dbReference type="PANTHER" id="PTHR41775:SF1">
    <property type="entry name" value="PEPTIDASE M6-LIKE DOMAIN-CONTAINING PROTEIN"/>
    <property type="match status" value="1"/>
</dbReference>
<dbReference type="Pfam" id="PF05547">
    <property type="entry name" value="Peptidase_M6"/>
    <property type="match status" value="1"/>
</dbReference>
<dbReference type="AlphaFoldDB" id="A0A926F724"/>
<gene>
    <name evidence="4" type="ORF">H8744_07425</name>
</gene>
<accession>A0A926F724</accession>
<evidence type="ECO:0000256" key="2">
    <source>
        <dbReference type="SAM" id="SignalP"/>
    </source>
</evidence>
<keyword evidence="4" id="KW-0378">Hydrolase</keyword>
<dbReference type="SUPFAM" id="SSF55486">
    <property type="entry name" value="Metalloproteases ('zincins'), catalytic domain"/>
    <property type="match status" value="1"/>
</dbReference>
<dbReference type="EMBL" id="JACRTF010000001">
    <property type="protein sequence ID" value="MBC8593089.1"/>
    <property type="molecule type" value="Genomic_DNA"/>
</dbReference>
<keyword evidence="4" id="KW-0482">Metalloprotease</keyword>
<proteinExistence type="predicted"/>
<sequence>MEKRLLFNLLITFMCIATMEAAPALPVKHQLTQPDGTTLTVYLRGDEFMHYYETVDGLMLQKSLNGFYCYAELSKEGKVIASPLIAHDETLRSPDEITYIRGIRQESLRNVLIEKMNLDKSIRQKAVSPGTIKQDFPTVGEVHGLVVLVQYQDIKLSEAATVEAYDRVMNEENYDGDIASGSVRDYFLNQSENKLKLHFDVVGPITLSQNRKYYGSAEEAGKERVDEMMAEAVKLAKEQNPDLDFSSYDLNEDGVVDFVYAIYAGYGEAQGGPEETVWPQSSTLEYKDWNLYDGLYLGRYSCSCELRGKTGSTLDGIGTFCHEFSHILGLPDIYDPRYSGCPGLNGWDVMDIGSYNNESKTPAGYTAMDKYTLGWLKPELLDGPQSVSLEALATSNKAYFLVSEKNPNEYFTFENRQNVGWDAALPGHGLLICHIQYDKGIWRSNTVNTDGFEHVSLVVADKNKRESEGSSMKDVFPGSSKNTSFTDDSEPAMLWNSGAKVGKPITNIKEVDGVITFDFMKDTGIESFEAITDFRVYSEGQTIVISNDGLDEINIYSLSGELIYTSKEANCRIPVDKGCYIVRIGTKSSKVNVR</sequence>
<evidence type="ECO:0000313" key="4">
    <source>
        <dbReference type="EMBL" id="MBC8593089.1"/>
    </source>
</evidence>
<feature type="chain" id="PRO_5037527896" evidence="2">
    <location>
        <begin position="25"/>
        <end position="594"/>
    </location>
</feature>
<protein>
    <submittedName>
        <fullName evidence="4">M6 family metalloprotease domain-containing protein</fullName>
    </submittedName>
</protein>
<comment type="caution">
    <text evidence="4">The sequence shown here is derived from an EMBL/GenBank/DDBJ whole genome shotgun (WGS) entry which is preliminary data.</text>
</comment>
<dbReference type="RefSeq" id="WP_262434249.1">
    <property type="nucleotide sequence ID" value="NZ_JACRTF010000001.1"/>
</dbReference>
<evidence type="ECO:0000259" key="3">
    <source>
        <dbReference type="Pfam" id="PF05547"/>
    </source>
</evidence>
<feature type="region of interest" description="Disordered" evidence="1">
    <location>
        <begin position="468"/>
        <end position="487"/>
    </location>
</feature>
<keyword evidence="4" id="KW-0645">Protease</keyword>
<keyword evidence="5" id="KW-1185">Reference proteome</keyword>
<dbReference type="GO" id="GO:0008237">
    <property type="term" value="F:metallopeptidase activity"/>
    <property type="evidence" value="ECO:0007669"/>
    <property type="project" value="UniProtKB-KW"/>
</dbReference>
<dbReference type="Proteomes" id="UP000651085">
    <property type="component" value="Unassembled WGS sequence"/>
</dbReference>
<dbReference type="NCBIfam" id="TIGR03296">
    <property type="entry name" value="M6dom_TIGR03296"/>
    <property type="match status" value="1"/>
</dbReference>
<evidence type="ECO:0000256" key="1">
    <source>
        <dbReference type="SAM" id="MobiDB-lite"/>
    </source>
</evidence>